<name>A0A4R6HJQ2_9GAMM</name>
<keyword evidence="2" id="KW-1185">Reference proteome</keyword>
<dbReference type="InterPro" id="IPR013078">
    <property type="entry name" value="His_Pase_superF_clade-1"/>
</dbReference>
<gene>
    <name evidence="1" type="ORF">DFO68_10796</name>
</gene>
<dbReference type="Pfam" id="PF00300">
    <property type="entry name" value="His_Phos_1"/>
    <property type="match status" value="1"/>
</dbReference>
<accession>A0A4R6HJQ2</accession>
<proteinExistence type="predicted"/>
<dbReference type="AlphaFoldDB" id="A0A4R6HJQ2"/>
<sequence>MAERLLIMRHAEAAPGRPDNERELTTAGQEQARRMARGLAARQDLDLARLRLLTSPYVRARQTAARIAEPLGLVVEPLGLMTPDDPAEAVIEWLLVEPHDRPLMLVSHMPLVASLTGLLVEGRGDRGPGFLPAGLAEFEAEVWAPGCARLVGFTTPAERG</sequence>
<evidence type="ECO:0000313" key="2">
    <source>
        <dbReference type="Proteomes" id="UP000295150"/>
    </source>
</evidence>
<dbReference type="SUPFAM" id="SSF53254">
    <property type="entry name" value="Phosphoglycerate mutase-like"/>
    <property type="match status" value="1"/>
</dbReference>
<dbReference type="InterPro" id="IPR029033">
    <property type="entry name" value="His_PPase_superfam"/>
</dbReference>
<organism evidence="1 2">
    <name type="scientific">Halomonas ventosae</name>
    <dbReference type="NCBI Taxonomy" id="229007"/>
    <lineage>
        <taxon>Bacteria</taxon>
        <taxon>Pseudomonadati</taxon>
        <taxon>Pseudomonadota</taxon>
        <taxon>Gammaproteobacteria</taxon>
        <taxon>Oceanospirillales</taxon>
        <taxon>Halomonadaceae</taxon>
        <taxon>Halomonas</taxon>
    </lineage>
</organism>
<dbReference type="OrthoDB" id="280692at2"/>
<evidence type="ECO:0000313" key="1">
    <source>
        <dbReference type="EMBL" id="TDO08694.1"/>
    </source>
</evidence>
<dbReference type="CDD" id="cd07040">
    <property type="entry name" value="HP"/>
    <property type="match status" value="1"/>
</dbReference>
<dbReference type="RefSeq" id="WP_133483073.1">
    <property type="nucleotide sequence ID" value="NZ_SNWH01000007.1"/>
</dbReference>
<comment type="caution">
    <text evidence="1">The sequence shown here is derived from an EMBL/GenBank/DDBJ whole genome shotgun (WGS) entry which is preliminary data.</text>
</comment>
<protein>
    <submittedName>
        <fullName evidence="1">Phosphohistidine phosphatase SixA</fullName>
    </submittedName>
</protein>
<dbReference type="SMART" id="SM00855">
    <property type="entry name" value="PGAM"/>
    <property type="match status" value="1"/>
</dbReference>
<dbReference type="Proteomes" id="UP000295150">
    <property type="component" value="Unassembled WGS sequence"/>
</dbReference>
<reference evidence="1 2" key="1">
    <citation type="submission" date="2019-03" db="EMBL/GenBank/DDBJ databases">
        <title>Freshwater and sediment microbial communities from various areas in North America, analyzing microbe dynamics in response to fracking.</title>
        <authorList>
            <person name="Lamendella R."/>
        </authorList>
    </citation>
    <scope>NUCLEOTIDE SEQUENCE [LARGE SCALE GENOMIC DNA]</scope>
    <source>
        <strain evidence="1 2">1_TX</strain>
    </source>
</reference>
<dbReference type="EMBL" id="SNWH01000007">
    <property type="protein sequence ID" value="TDO08694.1"/>
    <property type="molecule type" value="Genomic_DNA"/>
</dbReference>
<dbReference type="Gene3D" id="3.40.50.1240">
    <property type="entry name" value="Phosphoglycerate mutase-like"/>
    <property type="match status" value="1"/>
</dbReference>